<dbReference type="SUPFAM" id="SSF56601">
    <property type="entry name" value="beta-lactamase/transpeptidase-like"/>
    <property type="match status" value="1"/>
</dbReference>
<dbReference type="EC" id="3.5.1.2" evidence="3 6"/>
<dbReference type="FunFam" id="3.40.710.10:FF:000005">
    <property type="entry name" value="Glutaminase"/>
    <property type="match status" value="1"/>
</dbReference>
<keyword evidence="6" id="KW-0007">Acetylation</keyword>
<dbReference type="PANTHER" id="PTHR12544:SF29">
    <property type="entry name" value="GLUTAMINASE"/>
    <property type="match status" value="1"/>
</dbReference>
<dbReference type="Gene3D" id="3.40.710.10">
    <property type="entry name" value="DD-peptidase/beta-lactamase superfamily"/>
    <property type="match status" value="1"/>
</dbReference>
<evidence type="ECO:0000313" key="7">
    <source>
        <dbReference type="EMBL" id="ASF41974.1"/>
    </source>
</evidence>
<organism evidence="7 8">
    <name type="scientific">Capnocytophaga endodontalis</name>
    <dbReference type="NCBI Taxonomy" id="2708117"/>
    <lineage>
        <taxon>Bacteria</taxon>
        <taxon>Pseudomonadati</taxon>
        <taxon>Bacteroidota</taxon>
        <taxon>Flavobacteriia</taxon>
        <taxon>Flavobacteriales</taxon>
        <taxon>Flavobacteriaceae</taxon>
        <taxon>Capnocytophaga</taxon>
    </lineage>
</organism>
<dbReference type="InterPro" id="IPR012338">
    <property type="entry name" value="Beta-lactam/transpept-like"/>
</dbReference>
<proteinExistence type="inferred from homology"/>
<keyword evidence="4 6" id="KW-0378">Hydrolase</keyword>
<dbReference type="EMBL" id="CP022022">
    <property type="protein sequence ID" value="ASF41974.1"/>
    <property type="molecule type" value="Genomic_DNA"/>
</dbReference>
<gene>
    <name evidence="6" type="primary">glsA</name>
    <name evidence="7" type="ORF">CBG49_02080</name>
</gene>
<evidence type="ECO:0000256" key="3">
    <source>
        <dbReference type="ARBA" id="ARBA00012918"/>
    </source>
</evidence>
<evidence type="ECO:0000313" key="8">
    <source>
        <dbReference type="Proteomes" id="UP000197007"/>
    </source>
</evidence>
<evidence type="ECO:0000256" key="6">
    <source>
        <dbReference type="HAMAP-Rule" id="MF_00313"/>
    </source>
</evidence>
<dbReference type="InterPro" id="IPR015868">
    <property type="entry name" value="Glutaminase"/>
</dbReference>
<comment type="subunit">
    <text evidence="2 6">Homotetramer.</text>
</comment>
<dbReference type="RefSeq" id="WP_040361704.1">
    <property type="nucleotide sequence ID" value="NZ_CP022022.1"/>
</dbReference>
<reference evidence="8" key="1">
    <citation type="submission" date="2017-06" db="EMBL/GenBank/DDBJ databases">
        <title>Complete genome sequence of Capnocytophaga sp. KCOM 1579 (=ChDC OS43) isolated from a human refractory periapical abscess lesion.</title>
        <authorList>
            <person name="Kook J.-K."/>
            <person name="Park S.-N."/>
            <person name="Lim Y.K."/>
            <person name="Roh H."/>
        </authorList>
    </citation>
    <scope>NUCLEOTIDE SEQUENCE [LARGE SCALE GENOMIC DNA]</scope>
    <source>
        <strain evidence="8">ChDC OS43</strain>
    </source>
</reference>
<comment type="catalytic activity">
    <reaction evidence="5 6">
        <text>L-glutamine + H2O = L-glutamate + NH4(+)</text>
        <dbReference type="Rhea" id="RHEA:15889"/>
        <dbReference type="ChEBI" id="CHEBI:15377"/>
        <dbReference type="ChEBI" id="CHEBI:28938"/>
        <dbReference type="ChEBI" id="CHEBI:29985"/>
        <dbReference type="ChEBI" id="CHEBI:58359"/>
        <dbReference type="EC" id="3.5.1.2"/>
    </reaction>
</comment>
<dbReference type="GO" id="GO:0006537">
    <property type="term" value="P:glutamate biosynthetic process"/>
    <property type="evidence" value="ECO:0007669"/>
    <property type="project" value="TreeGrafter"/>
</dbReference>
<evidence type="ECO:0000256" key="5">
    <source>
        <dbReference type="ARBA" id="ARBA00049534"/>
    </source>
</evidence>
<comment type="similarity">
    <text evidence="1 6">Belongs to the glutaminase family.</text>
</comment>
<evidence type="ECO:0000256" key="2">
    <source>
        <dbReference type="ARBA" id="ARBA00011881"/>
    </source>
</evidence>
<feature type="binding site" evidence="6">
    <location>
        <position position="63"/>
    </location>
    <ligand>
        <name>substrate</name>
    </ligand>
</feature>
<dbReference type="AlphaFoldDB" id="A0A1Z4BKZ5"/>
<evidence type="ECO:0000256" key="4">
    <source>
        <dbReference type="ARBA" id="ARBA00022801"/>
    </source>
</evidence>
<feature type="binding site" evidence="6">
    <location>
        <position position="113"/>
    </location>
    <ligand>
        <name>substrate</name>
    </ligand>
</feature>
<dbReference type="NCBIfam" id="NF002133">
    <property type="entry name" value="PRK00971.1-2"/>
    <property type="match status" value="1"/>
</dbReference>
<dbReference type="GO" id="GO:0004359">
    <property type="term" value="F:glutaminase activity"/>
    <property type="evidence" value="ECO:0007669"/>
    <property type="project" value="UniProtKB-UniRule"/>
</dbReference>
<sequence>MKYSKIIDAVYEEVLKGENAGTVPTYIPELAQVNPEQFGVYFYSLNKQSYGIGDCDVKFSAQSIAKVLALSLAYSIIGDQLWKRVDVEPSGTSFNSLVQLEADNGIPRNPLINAGAIVVCDILLSILEDAEADFLTFVRELANDDSINYSILVAESEKSVGYRNFALCYYIKSLGNIENDPIEVLNFYFKLCSLELTCKSMAYIFSFLANDGIRMHDRVQILTETCTKRVNAIMQTCGFYDESGEFAFKVGLPGKSGVGGGIVALLPNHYSIAVWSPKLNDKGNSYRGMKFLEMFTAQTHTSIF</sequence>
<dbReference type="NCBIfam" id="TIGR03814">
    <property type="entry name" value="Gln_ase"/>
    <property type="match status" value="1"/>
</dbReference>
<feature type="binding site" evidence="6">
    <location>
        <position position="164"/>
    </location>
    <ligand>
        <name>substrate</name>
    </ligand>
</feature>
<dbReference type="GO" id="GO:0006543">
    <property type="term" value="P:L-glutamine catabolic process"/>
    <property type="evidence" value="ECO:0007669"/>
    <property type="project" value="TreeGrafter"/>
</dbReference>
<name>A0A1Z4BKZ5_9FLAO</name>
<dbReference type="KEGG" id="capn:CBG49_02080"/>
<dbReference type="HAMAP" id="MF_00313">
    <property type="entry name" value="Glutaminase"/>
    <property type="match status" value="1"/>
</dbReference>
<feature type="binding site" evidence="6">
    <location>
        <position position="188"/>
    </location>
    <ligand>
        <name>substrate</name>
    </ligand>
</feature>
<feature type="binding site" evidence="6">
    <location>
        <position position="258"/>
    </location>
    <ligand>
        <name>substrate</name>
    </ligand>
</feature>
<dbReference type="Pfam" id="PF04960">
    <property type="entry name" value="Glutaminase"/>
    <property type="match status" value="1"/>
</dbReference>
<dbReference type="PANTHER" id="PTHR12544">
    <property type="entry name" value="GLUTAMINASE"/>
    <property type="match status" value="1"/>
</dbReference>
<protein>
    <recommendedName>
        <fullName evidence="3 6">Glutaminase</fullName>
        <ecNumber evidence="3 6">3.5.1.2</ecNumber>
    </recommendedName>
</protein>
<keyword evidence="8" id="KW-1185">Reference proteome</keyword>
<evidence type="ECO:0000256" key="1">
    <source>
        <dbReference type="ARBA" id="ARBA00011076"/>
    </source>
</evidence>
<feature type="binding site" evidence="6">
    <location>
        <position position="240"/>
    </location>
    <ligand>
        <name>substrate</name>
    </ligand>
</feature>
<accession>A0A1Z4BKZ5</accession>
<dbReference type="Proteomes" id="UP000197007">
    <property type="component" value="Chromosome"/>
</dbReference>
<feature type="binding site" evidence="6">
    <location>
        <position position="157"/>
    </location>
    <ligand>
        <name>substrate</name>
    </ligand>
</feature>